<dbReference type="OrthoDB" id="10064100at2759"/>
<evidence type="ECO:0000256" key="1">
    <source>
        <dbReference type="PROSITE-ProRule" id="PRU00023"/>
    </source>
</evidence>
<sequence length="405" mass="42070">MLALLLQLYEENDLPADGLVDVLNLTNKRGQSCLHVAAAAGNSSAVGWLLSHGCELLRVDKAGRTPMHWAAAAGSEACGQLLLAAAEQEEARAAERASPTSPSTPGRPGTSSGLSPAASLAAAAVAAAPADPAAVSKLVSGADSNGLTPMHFAAAANALGLARLLLGAGASYTAQCGTDVFEASMPCNAGWTCLHVAAMRGNYDLALEVLRHHSSLPPEVQLAEWRPNRSTRTSDPRAITDRRGTTAAALAASRGYPDLGTVLHPDNALAACVSGSVGTLGPDGQEVKPPAMFTCPITQEVLRDPVVASDGFTYERAAIAKWIATGKLTSPMTNLPFTSRQLYPNNVIMSAIKEWRLEHRLSDPRQPSAKRRAGSGVVVDVNNAVGGAEGAARDPFISHLRSHGM</sequence>
<dbReference type="Gene3D" id="1.25.40.20">
    <property type="entry name" value="Ankyrin repeat-containing domain"/>
    <property type="match status" value="2"/>
</dbReference>
<proteinExistence type="predicted"/>
<dbReference type="InterPro" id="IPR013083">
    <property type="entry name" value="Znf_RING/FYVE/PHD"/>
</dbReference>
<dbReference type="PROSITE" id="PS50297">
    <property type="entry name" value="ANK_REP_REGION"/>
    <property type="match status" value="2"/>
</dbReference>
<protein>
    <recommendedName>
        <fullName evidence="3">U-box domain-containing protein</fullName>
    </recommendedName>
</protein>
<organism evidence="4 5">
    <name type="scientific">Edaphochlamys debaryana</name>
    <dbReference type="NCBI Taxonomy" id="47281"/>
    <lineage>
        <taxon>Eukaryota</taxon>
        <taxon>Viridiplantae</taxon>
        <taxon>Chlorophyta</taxon>
        <taxon>core chlorophytes</taxon>
        <taxon>Chlorophyceae</taxon>
        <taxon>CS clade</taxon>
        <taxon>Chlamydomonadales</taxon>
        <taxon>Chlamydomonadales incertae sedis</taxon>
        <taxon>Edaphochlamys</taxon>
    </lineage>
</organism>
<dbReference type="Pfam" id="PF12796">
    <property type="entry name" value="Ank_2"/>
    <property type="match status" value="2"/>
</dbReference>
<keyword evidence="5" id="KW-1185">Reference proteome</keyword>
<dbReference type="SUPFAM" id="SSF48403">
    <property type="entry name" value="Ankyrin repeat"/>
    <property type="match status" value="1"/>
</dbReference>
<feature type="region of interest" description="Disordered" evidence="2">
    <location>
        <begin position="89"/>
        <end position="115"/>
    </location>
</feature>
<feature type="repeat" description="ANK" evidence="1">
    <location>
        <begin position="145"/>
        <end position="177"/>
    </location>
</feature>
<evidence type="ECO:0000256" key="2">
    <source>
        <dbReference type="SAM" id="MobiDB-lite"/>
    </source>
</evidence>
<accession>A0A835YQE1</accession>
<reference evidence="4" key="1">
    <citation type="journal article" date="2020" name="bioRxiv">
        <title>Comparative genomics of Chlamydomonas.</title>
        <authorList>
            <person name="Craig R.J."/>
            <person name="Hasan A.R."/>
            <person name="Ness R.W."/>
            <person name="Keightley P.D."/>
        </authorList>
    </citation>
    <scope>NUCLEOTIDE SEQUENCE</scope>
    <source>
        <strain evidence="4">CCAP 11/70</strain>
    </source>
</reference>
<dbReference type="InterPro" id="IPR036770">
    <property type="entry name" value="Ankyrin_rpt-contain_sf"/>
</dbReference>
<dbReference type="PROSITE" id="PS50088">
    <property type="entry name" value="ANK_REPEAT"/>
    <property type="match status" value="2"/>
</dbReference>
<dbReference type="GO" id="GO:0004842">
    <property type="term" value="F:ubiquitin-protein transferase activity"/>
    <property type="evidence" value="ECO:0007669"/>
    <property type="project" value="InterPro"/>
</dbReference>
<dbReference type="EMBL" id="JAEHOE010000001">
    <property type="protein sequence ID" value="KAG2501949.1"/>
    <property type="molecule type" value="Genomic_DNA"/>
</dbReference>
<dbReference type="PANTHER" id="PTHR46573">
    <property type="entry name" value="WD REPEAT, SAM AND U-BOX DOMAIN-CONTAINING PROTEIN 1"/>
    <property type="match status" value="1"/>
</dbReference>
<feature type="domain" description="U-box" evidence="3">
    <location>
        <begin position="288"/>
        <end position="362"/>
    </location>
</feature>
<dbReference type="Pfam" id="PF04564">
    <property type="entry name" value="U-box"/>
    <property type="match status" value="1"/>
</dbReference>
<dbReference type="Proteomes" id="UP000612055">
    <property type="component" value="Unassembled WGS sequence"/>
</dbReference>
<dbReference type="GO" id="GO:0016567">
    <property type="term" value="P:protein ubiquitination"/>
    <property type="evidence" value="ECO:0007669"/>
    <property type="project" value="UniProtKB-UniPathway"/>
</dbReference>
<gene>
    <name evidence="4" type="ORF">HYH03_000447</name>
</gene>
<dbReference type="SUPFAM" id="SSF57850">
    <property type="entry name" value="RING/U-box"/>
    <property type="match status" value="1"/>
</dbReference>
<dbReference type="PANTHER" id="PTHR46573:SF1">
    <property type="entry name" value="WD REPEAT, SAM AND U-BOX DOMAIN-CONTAINING PROTEIN 1"/>
    <property type="match status" value="1"/>
</dbReference>
<dbReference type="InterPro" id="IPR003613">
    <property type="entry name" value="Ubox_domain"/>
</dbReference>
<dbReference type="UniPathway" id="UPA00143"/>
<name>A0A835YQE1_9CHLO</name>
<feature type="compositionally biased region" description="Low complexity" evidence="2">
    <location>
        <begin position="96"/>
        <end position="115"/>
    </location>
</feature>
<evidence type="ECO:0000313" key="5">
    <source>
        <dbReference type="Proteomes" id="UP000612055"/>
    </source>
</evidence>
<evidence type="ECO:0000259" key="3">
    <source>
        <dbReference type="PROSITE" id="PS51698"/>
    </source>
</evidence>
<dbReference type="PROSITE" id="PS51698">
    <property type="entry name" value="U_BOX"/>
    <property type="match status" value="1"/>
</dbReference>
<dbReference type="Gene3D" id="3.30.40.10">
    <property type="entry name" value="Zinc/RING finger domain, C3HC4 (zinc finger)"/>
    <property type="match status" value="1"/>
</dbReference>
<dbReference type="InterPro" id="IPR052085">
    <property type="entry name" value="WD-SAM-U-box"/>
</dbReference>
<dbReference type="SMART" id="SM00248">
    <property type="entry name" value="ANK"/>
    <property type="match status" value="4"/>
</dbReference>
<dbReference type="SMART" id="SM00504">
    <property type="entry name" value="Ubox"/>
    <property type="match status" value="1"/>
</dbReference>
<comment type="caution">
    <text evidence="4">The sequence shown here is derived from an EMBL/GenBank/DDBJ whole genome shotgun (WGS) entry which is preliminary data.</text>
</comment>
<keyword evidence="1" id="KW-0040">ANK repeat</keyword>
<dbReference type="InterPro" id="IPR002110">
    <property type="entry name" value="Ankyrin_rpt"/>
</dbReference>
<dbReference type="AlphaFoldDB" id="A0A835YQE1"/>
<feature type="repeat" description="ANK" evidence="1">
    <location>
        <begin position="29"/>
        <end position="61"/>
    </location>
</feature>
<dbReference type="CDD" id="cd16655">
    <property type="entry name" value="RING-Ubox_WDSUB1-like"/>
    <property type="match status" value="1"/>
</dbReference>
<evidence type="ECO:0000313" key="4">
    <source>
        <dbReference type="EMBL" id="KAG2501949.1"/>
    </source>
</evidence>